<gene>
    <name evidence="1" type="ORF">COS78_00275</name>
</gene>
<comment type="caution">
    <text evidence="1">The sequence shown here is derived from an EMBL/GenBank/DDBJ whole genome shotgun (WGS) entry which is preliminary data.</text>
</comment>
<accession>A0A2M7ATA4</accession>
<name>A0A2M7ATA4_9BACT</name>
<protein>
    <submittedName>
        <fullName evidence="1">Uncharacterized protein</fullName>
    </submittedName>
</protein>
<organism evidence="1 2">
    <name type="scientific">Candidatus Shapirobacteria bacterium CG06_land_8_20_14_3_00_40_12</name>
    <dbReference type="NCBI Taxonomy" id="1974881"/>
    <lineage>
        <taxon>Bacteria</taxon>
        <taxon>Candidatus Shapironibacteriota</taxon>
    </lineage>
</organism>
<evidence type="ECO:0000313" key="2">
    <source>
        <dbReference type="Proteomes" id="UP000231407"/>
    </source>
</evidence>
<dbReference type="Proteomes" id="UP000231407">
    <property type="component" value="Unassembled WGS sequence"/>
</dbReference>
<proteinExistence type="predicted"/>
<evidence type="ECO:0000313" key="1">
    <source>
        <dbReference type="EMBL" id="PIU73828.1"/>
    </source>
</evidence>
<dbReference type="EMBL" id="PEWA01000003">
    <property type="protein sequence ID" value="PIU73828.1"/>
    <property type="molecule type" value="Genomic_DNA"/>
</dbReference>
<dbReference type="AlphaFoldDB" id="A0A2M7ATA4"/>
<sequence length="210" mass="23436">MNKTVIKQSVQIKAPNFKNIRFKIKGTSPLVQNKFSTKARNMMMEKQKEGSTAKGKKKREAKNFEKCFKESQHISTEGWNGIPAGAFRAAMISACRLVQFTMSRSKLSIFIVADGYDEDGMGLIRITKGKPHMHICPVRIRGTADIRARAMWDAGWEANLLIQHDADMLSSADITNLLRRAGLQVGICEGRPDSKDSVGMGWGTFDIIND</sequence>
<reference evidence="2" key="1">
    <citation type="submission" date="2017-09" db="EMBL/GenBank/DDBJ databases">
        <title>Depth-based differentiation of microbial function through sediment-hosted aquifers and enrichment of novel symbionts in the deep terrestrial subsurface.</title>
        <authorList>
            <person name="Probst A.J."/>
            <person name="Ladd B."/>
            <person name="Jarett J.K."/>
            <person name="Geller-Mcgrath D.E."/>
            <person name="Sieber C.M.K."/>
            <person name="Emerson J.B."/>
            <person name="Anantharaman K."/>
            <person name="Thomas B.C."/>
            <person name="Malmstrom R."/>
            <person name="Stieglmeier M."/>
            <person name="Klingl A."/>
            <person name="Woyke T."/>
            <person name="Ryan C.M."/>
            <person name="Banfield J.F."/>
        </authorList>
    </citation>
    <scope>NUCLEOTIDE SEQUENCE [LARGE SCALE GENOMIC DNA]</scope>
</reference>